<protein>
    <submittedName>
        <fullName evidence="1">Uncharacterized protein</fullName>
    </submittedName>
</protein>
<reference evidence="1" key="1">
    <citation type="submission" date="2018-11" db="EMBL/GenBank/DDBJ databases">
        <authorList>
            <consortium name="Pathogen Informatics"/>
        </authorList>
    </citation>
    <scope>NUCLEOTIDE SEQUENCE</scope>
</reference>
<name>A0A3S5BDJ1_9PLAT</name>
<dbReference type="AlphaFoldDB" id="A0A3S5BDJ1"/>
<sequence length="103" mass="11530">MFLPMATALTKHPTFLSFSKKNHSSRLHVSFSTIILSSHNSTLQILTLITLPPSRPLIHPDSSVPQAFPQTVSLLVFPPSPLLWIRITCTNLSRSQWIPVRTS</sequence>
<organism evidence="1 2">
    <name type="scientific">Protopolystoma xenopodis</name>
    <dbReference type="NCBI Taxonomy" id="117903"/>
    <lineage>
        <taxon>Eukaryota</taxon>
        <taxon>Metazoa</taxon>
        <taxon>Spiralia</taxon>
        <taxon>Lophotrochozoa</taxon>
        <taxon>Platyhelminthes</taxon>
        <taxon>Monogenea</taxon>
        <taxon>Polyopisthocotylea</taxon>
        <taxon>Polystomatidea</taxon>
        <taxon>Polystomatidae</taxon>
        <taxon>Protopolystoma</taxon>
    </lineage>
</organism>
<evidence type="ECO:0000313" key="2">
    <source>
        <dbReference type="Proteomes" id="UP000784294"/>
    </source>
</evidence>
<proteinExistence type="predicted"/>
<dbReference type="Proteomes" id="UP000784294">
    <property type="component" value="Unassembled WGS sequence"/>
</dbReference>
<accession>A0A3S5BDJ1</accession>
<evidence type="ECO:0000313" key="1">
    <source>
        <dbReference type="EMBL" id="VEL20390.1"/>
    </source>
</evidence>
<keyword evidence="2" id="KW-1185">Reference proteome</keyword>
<comment type="caution">
    <text evidence="1">The sequence shown here is derived from an EMBL/GenBank/DDBJ whole genome shotgun (WGS) entry which is preliminary data.</text>
</comment>
<dbReference type="EMBL" id="CAAALY010046194">
    <property type="protein sequence ID" value="VEL20390.1"/>
    <property type="molecule type" value="Genomic_DNA"/>
</dbReference>
<gene>
    <name evidence="1" type="ORF">PXEA_LOCUS13830</name>
</gene>